<keyword evidence="6" id="KW-1185">Reference proteome</keyword>
<dbReference type="Pfam" id="PF13245">
    <property type="entry name" value="AAA_19"/>
    <property type="match status" value="1"/>
</dbReference>
<dbReference type="InterPro" id="IPR006345">
    <property type="entry name" value="RecD2"/>
</dbReference>
<name>A0ABU9VUH1_9CLOT</name>
<reference evidence="5 6" key="1">
    <citation type="submission" date="2024-04" db="EMBL/GenBank/DDBJ databases">
        <title>Genome sequencing and metabolic network reconstruction of aminoacids and betaine degradation by Anoxynatronum sibiricum.</title>
        <authorList>
            <person name="Detkova E.N."/>
            <person name="Boltjanskaja Y.V."/>
            <person name="Mardanov A.V."/>
            <person name="Kevbrin V."/>
        </authorList>
    </citation>
    <scope>NUCLEOTIDE SEQUENCE [LARGE SCALE GENOMIC DNA]</scope>
    <source>
        <strain evidence="5 6">Z-7981</strain>
    </source>
</reference>
<dbReference type="Gene3D" id="3.40.50.300">
    <property type="entry name" value="P-loop containing nucleotide triphosphate hydrolases"/>
    <property type="match status" value="2"/>
</dbReference>
<dbReference type="Gene3D" id="1.10.150.20">
    <property type="entry name" value="5' to 3' exonuclease, C-terminal subdomain"/>
    <property type="match status" value="1"/>
</dbReference>
<dbReference type="InterPro" id="IPR050534">
    <property type="entry name" value="Coronavir_polyprotein_1ab"/>
</dbReference>
<organism evidence="5 6">
    <name type="scientific">Anoxynatronum sibiricum</name>
    <dbReference type="NCBI Taxonomy" id="210623"/>
    <lineage>
        <taxon>Bacteria</taxon>
        <taxon>Bacillati</taxon>
        <taxon>Bacillota</taxon>
        <taxon>Clostridia</taxon>
        <taxon>Eubacteriales</taxon>
        <taxon>Clostridiaceae</taxon>
        <taxon>Anoxynatronum</taxon>
    </lineage>
</organism>
<dbReference type="RefSeq" id="WP_343186137.1">
    <property type="nucleotide sequence ID" value="NZ_JBCITM010000009.1"/>
</dbReference>
<dbReference type="InterPro" id="IPR010994">
    <property type="entry name" value="RuvA_2-like"/>
</dbReference>
<dbReference type="EMBL" id="JBCITM010000009">
    <property type="protein sequence ID" value="MEN1760812.1"/>
    <property type="molecule type" value="Genomic_DNA"/>
</dbReference>
<dbReference type="Pfam" id="PF23139">
    <property type="entry name" value="OB_YrrC"/>
    <property type="match status" value="1"/>
</dbReference>
<dbReference type="Gene3D" id="2.30.30.940">
    <property type="match status" value="1"/>
</dbReference>
<gene>
    <name evidence="3" type="primary">recD2</name>
    <name evidence="5" type="ORF">AAIG11_10020</name>
</gene>
<dbReference type="SMART" id="SM00382">
    <property type="entry name" value="AAA"/>
    <property type="match status" value="1"/>
</dbReference>
<keyword evidence="3" id="KW-0413">Isomerase</keyword>
<keyword evidence="1 3" id="KW-0547">Nucleotide-binding</keyword>
<feature type="binding site" evidence="3">
    <location>
        <begin position="344"/>
        <end position="348"/>
    </location>
    <ligand>
        <name>ATP</name>
        <dbReference type="ChEBI" id="CHEBI:30616"/>
    </ligand>
</feature>
<evidence type="ECO:0000313" key="6">
    <source>
        <dbReference type="Proteomes" id="UP001407405"/>
    </source>
</evidence>
<comment type="function">
    <text evidence="3">DNA-dependent ATPase and ATP-dependent 5'-3' DNA helicase. Has no activity on blunt DNA or DNA with 3'-overhangs, requires at least 10 bases of 5'-ssDNA for helicase activity.</text>
</comment>
<dbReference type="InterPro" id="IPR003593">
    <property type="entry name" value="AAA+_ATPase"/>
</dbReference>
<dbReference type="SUPFAM" id="SSF52540">
    <property type="entry name" value="P-loop containing nucleoside triphosphate hydrolases"/>
    <property type="match status" value="1"/>
</dbReference>
<comment type="similarity">
    <text evidence="3">Belongs to the RecD family. RecD2 subfamily.</text>
</comment>
<dbReference type="Pfam" id="PF18335">
    <property type="entry name" value="SH3_13"/>
    <property type="match status" value="1"/>
</dbReference>
<dbReference type="Pfam" id="PF14520">
    <property type="entry name" value="HHH_5"/>
    <property type="match status" value="1"/>
</dbReference>
<accession>A0ABU9VUH1</accession>
<comment type="catalytic activity">
    <reaction evidence="3">
        <text>ATP + H2O = ADP + phosphate + H(+)</text>
        <dbReference type="Rhea" id="RHEA:13065"/>
        <dbReference type="ChEBI" id="CHEBI:15377"/>
        <dbReference type="ChEBI" id="CHEBI:15378"/>
        <dbReference type="ChEBI" id="CHEBI:30616"/>
        <dbReference type="ChEBI" id="CHEBI:43474"/>
        <dbReference type="ChEBI" id="CHEBI:456216"/>
        <dbReference type="EC" id="5.6.2.3"/>
    </reaction>
</comment>
<dbReference type="CDD" id="cd18809">
    <property type="entry name" value="SF1_C_RecD"/>
    <property type="match status" value="1"/>
</dbReference>
<dbReference type="EC" id="5.6.2.3" evidence="3"/>
<sequence>MIQREGKLVETIFHNEANGYRVCLLECDEEMLTVVGVLPGINDGDRLRITGKMTVHPRYGEQLQADTWEPLMPQTLEGIMEYLASGLLPGIGEKMARRLAEAFGMEVFEVMEHHPQRLQEVKGIGARRWPEIAAAFKEHNALRSFLVWMGQRGIDARLSMKIYQAFGEPARDMLQENPYQLLEVLPEIGFVKMDAVARTLGIDTEDPRRVESGLLAVLQASQGEGHTCLPRELLVEQSREFLQTGERVVLEAIQSLALDQVLQVTRLEDGAERIYLMNAYTAETEVAKRLATLAVSAPPPAPRGLTDRLERLQQTQGIRLAAAQLAGIEKVFSHRVLVITGGPGTGKTTLINTLIQLLEEEELGYLLAAPTGRAAKRMTDTSRREAKTLHRLLEVSYSEETQEHFFNRDEDNPLETDVVIVDEVSMVDIYMMQHLLKAIGPATTLVMTGDADQLPSVGPGSVLKDMAASGLLPRIHLTEIFRQAQESHIVVNAHRINQGEMPLLNTREKDFFFMASHSPREALATISELLMERLPNYRGFDPQRDIQVLTPTKKGYTGTRQLNEHLQQVMNPPAPHRKEKNHGDKVFREGDRVMQIRNNYSLEWRRVVEDTATGRIKTMGQEEGNRGVFNGDLGRIHQIDSQRELFTILFDDQRLAEYPFALLDELEPAWAITVHKSQGSEFPVVILPLFPAPWVLMTRNLLYTAITRARVLVVLIGSRAVLHRMVENNRIQYRHSCLGSRLAQVALFHETPD</sequence>
<dbReference type="InterPro" id="IPR055446">
    <property type="entry name" value="RecD2_N_OB"/>
</dbReference>
<feature type="domain" description="AAA+ ATPase" evidence="4">
    <location>
        <begin position="333"/>
        <end position="540"/>
    </location>
</feature>
<evidence type="ECO:0000256" key="1">
    <source>
        <dbReference type="ARBA" id="ARBA00022741"/>
    </source>
</evidence>
<dbReference type="InterPro" id="IPR027417">
    <property type="entry name" value="P-loop_NTPase"/>
</dbReference>
<keyword evidence="3" id="KW-0347">Helicase</keyword>
<dbReference type="InterPro" id="IPR041451">
    <property type="entry name" value="RecD2_SH13"/>
</dbReference>
<dbReference type="InterPro" id="IPR027785">
    <property type="entry name" value="UvrD-like_helicase_C"/>
</dbReference>
<dbReference type="Pfam" id="PF14490">
    <property type="entry name" value="HHH_RecD2"/>
    <property type="match status" value="1"/>
</dbReference>
<evidence type="ECO:0000259" key="4">
    <source>
        <dbReference type="SMART" id="SM00382"/>
    </source>
</evidence>
<dbReference type="PANTHER" id="PTHR43788">
    <property type="entry name" value="DNA2/NAM7 HELICASE FAMILY MEMBER"/>
    <property type="match status" value="1"/>
</dbReference>
<keyword evidence="3" id="KW-0238">DNA-binding</keyword>
<dbReference type="HAMAP" id="MF_01488">
    <property type="entry name" value="RecD2"/>
    <property type="match status" value="1"/>
</dbReference>
<keyword evidence="2 3" id="KW-0067">ATP-binding</keyword>
<dbReference type="PANTHER" id="PTHR43788:SF6">
    <property type="entry name" value="DNA HELICASE B"/>
    <property type="match status" value="1"/>
</dbReference>
<dbReference type="Gene3D" id="1.10.10.2220">
    <property type="match status" value="1"/>
</dbReference>
<dbReference type="Pfam" id="PF13538">
    <property type="entry name" value="UvrD_C_2"/>
    <property type="match status" value="1"/>
</dbReference>
<dbReference type="Proteomes" id="UP001407405">
    <property type="component" value="Unassembled WGS sequence"/>
</dbReference>
<evidence type="ECO:0000313" key="5">
    <source>
        <dbReference type="EMBL" id="MEN1760812.1"/>
    </source>
</evidence>
<keyword evidence="3" id="KW-0378">Hydrolase</keyword>
<protein>
    <recommendedName>
        <fullName evidence="3">ATP-dependent RecD2 DNA helicase</fullName>
        <ecNumber evidence="3">5.6.2.3</ecNumber>
    </recommendedName>
    <alternativeName>
        <fullName evidence="3">DNA 5'-3' helicase subunit RecD2</fullName>
    </alternativeName>
</protein>
<comment type="caution">
    <text evidence="5">The sequence shown here is derived from an EMBL/GenBank/DDBJ whole genome shotgun (WGS) entry which is preliminary data.</text>
</comment>
<evidence type="ECO:0000256" key="3">
    <source>
        <dbReference type="HAMAP-Rule" id="MF_01488"/>
    </source>
</evidence>
<evidence type="ECO:0000256" key="2">
    <source>
        <dbReference type="ARBA" id="ARBA00022840"/>
    </source>
</evidence>
<proteinExistence type="inferred from homology"/>
<dbReference type="InterPro" id="IPR029493">
    <property type="entry name" value="RecD2-like_HHH"/>
</dbReference>
<dbReference type="SUPFAM" id="SSF47781">
    <property type="entry name" value="RuvA domain 2-like"/>
    <property type="match status" value="1"/>
</dbReference>
<dbReference type="CDD" id="cd17933">
    <property type="entry name" value="DEXSc_RecD-like"/>
    <property type="match status" value="1"/>
</dbReference>